<dbReference type="SUPFAM" id="SSF52949">
    <property type="entry name" value="Macro domain-like"/>
    <property type="match status" value="1"/>
</dbReference>
<dbReference type="PANTHER" id="PTHR11106">
    <property type="entry name" value="GANGLIOSIDE INDUCED DIFFERENTIATION ASSOCIATED PROTEIN 2-RELATED"/>
    <property type="match status" value="1"/>
</dbReference>
<dbReference type="PROSITE" id="PS51154">
    <property type="entry name" value="MACRO"/>
    <property type="match status" value="1"/>
</dbReference>
<organism evidence="2 3">
    <name type="scientific">Malassezia sympodialis (strain ATCC 42132)</name>
    <name type="common">Atopic eczema-associated yeast</name>
    <dbReference type="NCBI Taxonomy" id="1230383"/>
    <lineage>
        <taxon>Eukaryota</taxon>
        <taxon>Fungi</taxon>
        <taxon>Dikarya</taxon>
        <taxon>Basidiomycota</taxon>
        <taxon>Ustilaginomycotina</taxon>
        <taxon>Malasseziomycetes</taxon>
        <taxon>Malasseziales</taxon>
        <taxon>Malasseziaceae</taxon>
        <taxon>Malassezia</taxon>
    </lineage>
</organism>
<gene>
    <name evidence="2" type="ORF">MSYG_3534</name>
</gene>
<dbReference type="NCBIfam" id="NF001664">
    <property type="entry name" value="PRK00431.1-6"/>
    <property type="match status" value="1"/>
</dbReference>
<dbReference type="CDD" id="cd02908">
    <property type="entry name" value="Macro_OAADPr_deacetylase"/>
    <property type="match status" value="1"/>
</dbReference>
<dbReference type="EMBL" id="LT671825">
    <property type="protein sequence ID" value="SHO79185.1"/>
    <property type="molecule type" value="Genomic_DNA"/>
</dbReference>
<dbReference type="InterPro" id="IPR002589">
    <property type="entry name" value="Macro_dom"/>
</dbReference>
<dbReference type="OrthoDB" id="6077599at2759"/>
<dbReference type="AlphaFoldDB" id="A0A1M8A9M8"/>
<sequence>MVVAARLPTLARAGALARKIALHCGDITQLEIDAIVNAANPTLLGGGGVDGAIHRAANDPRFLEECRALNGCRTGEAKTTGAYKLPCRYVIHTVGPIYREHSESEAHSLLQAAYRHSLQQAVQWGARSLAFPSISTGVYGYPKEAATHAAVDAVAQFLRGPQGERIDLVVFCCFSPGDLALYERIAPMYADAGAT</sequence>
<name>A0A1M8A9M8_MALS4</name>
<feature type="domain" description="Macro" evidence="1">
    <location>
        <begin position="7"/>
        <end position="190"/>
    </location>
</feature>
<dbReference type="VEuPathDB" id="FungiDB:MSYG_3534"/>
<proteinExistence type="predicted"/>
<dbReference type="STRING" id="1230383.A0A1M8A9M8"/>
<dbReference type="Proteomes" id="UP000186303">
    <property type="component" value="Chromosome 5"/>
</dbReference>
<dbReference type="Gene3D" id="3.40.220.10">
    <property type="entry name" value="Leucine Aminopeptidase, subunit E, domain 1"/>
    <property type="match status" value="1"/>
</dbReference>
<dbReference type="SMART" id="SM00506">
    <property type="entry name" value="A1pp"/>
    <property type="match status" value="1"/>
</dbReference>
<evidence type="ECO:0000313" key="2">
    <source>
        <dbReference type="EMBL" id="SHO79185.1"/>
    </source>
</evidence>
<protein>
    <recommendedName>
        <fullName evidence="1">Macro domain-containing protein</fullName>
    </recommendedName>
</protein>
<dbReference type="Pfam" id="PF01661">
    <property type="entry name" value="Macro"/>
    <property type="match status" value="1"/>
</dbReference>
<dbReference type="InterPro" id="IPR043472">
    <property type="entry name" value="Macro_dom-like"/>
</dbReference>
<keyword evidence="3" id="KW-1185">Reference proteome</keyword>
<accession>A0A1M8A9M8</accession>
<evidence type="ECO:0000313" key="3">
    <source>
        <dbReference type="Proteomes" id="UP000186303"/>
    </source>
</evidence>
<reference evidence="3" key="1">
    <citation type="journal article" date="2017" name="Nucleic Acids Res.">
        <title>Proteogenomics produces comprehensive and highly accurate protein-coding gene annotation in a complete genome assembly of Malassezia sympodialis.</title>
        <authorList>
            <person name="Zhu Y."/>
            <person name="Engstroem P.G."/>
            <person name="Tellgren-Roth C."/>
            <person name="Baudo C.D."/>
            <person name="Kennell J.C."/>
            <person name="Sun S."/>
            <person name="Billmyre R.B."/>
            <person name="Schroeder M.S."/>
            <person name="Andersson A."/>
            <person name="Holm T."/>
            <person name="Sigurgeirsson B."/>
            <person name="Wu G."/>
            <person name="Sankaranarayanan S.R."/>
            <person name="Siddharthan R."/>
            <person name="Sanyal K."/>
            <person name="Lundeberg J."/>
            <person name="Nystedt B."/>
            <person name="Boekhout T."/>
            <person name="Dawson T.L. Jr."/>
            <person name="Heitman J."/>
            <person name="Scheynius A."/>
            <person name="Lehtioe J."/>
        </authorList>
    </citation>
    <scope>NUCLEOTIDE SEQUENCE [LARGE SCALE GENOMIC DNA]</scope>
    <source>
        <strain evidence="3">ATCC 42132</strain>
    </source>
</reference>
<dbReference type="OMA" id="AKWVIHT"/>
<evidence type="ECO:0000259" key="1">
    <source>
        <dbReference type="PROSITE" id="PS51154"/>
    </source>
</evidence>
<dbReference type="PANTHER" id="PTHR11106:SF27">
    <property type="entry name" value="MACRO DOMAIN-CONTAINING PROTEIN"/>
    <property type="match status" value="1"/>
</dbReference>